<dbReference type="GO" id="GO:0004715">
    <property type="term" value="F:non-membrane spanning protein tyrosine kinase activity"/>
    <property type="evidence" value="ECO:0007669"/>
    <property type="project" value="UniProtKB-EC"/>
</dbReference>
<evidence type="ECO:0000256" key="2">
    <source>
        <dbReference type="ARBA" id="ARBA00007316"/>
    </source>
</evidence>
<sequence>MKTRTHEGELNLEKLYNTILNYKWLIISFILISTILMAINLYFKPSIYNSSSILEVKSQNKGSMPSDFISSALSFGSSNKVEKEVAILKTFALNDKALEEVNFQTKIFVKESYRDIEVYQNPPVAFNHIKIFDHRLIGKKIVLTPHKDFFTLEIEHSIFSSFIHFISNFNNKEAEKKYQFEQKIKRSDFELSVKKLKPFNKPIKFILCGENQKVFYNIISESLSVQQLGQNVPLIKISFEDTIPQRAEDYINALTKSFIDESVKNKNEQNNKILTFLNEQLNDIRNTLKVSEENLETYKTNNQIIEPSIQAKNYINKLSNLEISISDNLLKQKLVNNIFIFAKNNNNLDAIAPSLMELKDKPTLQLITTLQNLQIKENNLKIEFTEQHPKVITIKKQIYNLKRKILYNIKNLKNIIKQKNLSLKKEKERYEAKISTLPNKEKNLVNIKRDYQVSSTMYNYLLKKKTESELLIVSTLADFRTLDEAHTLALPSKPKRGLLLILGPIIGLILGLLLAIILEALNKKIKTKEILETLTDLPLLGIIPELKNKNIKLEVFNTPNSVFTESYRSLRSNLPKKKKNKASIIAITSTVGNEGKTTLTANLASVFQMADYKCIILNLDLRKPTLHTYFNLENKKGMSSYLSGKDDIQNIIFATKHTNLHVITSGPIPPNPSELILSNKLSELLEVLKPRYDYIFLDTAPIGLVSDSVELMKLADQNLIVLRENYAEKSFLESLDRIIEKNHLNNIGLVLNRSKSKRKSYGYGYGY</sequence>
<evidence type="ECO:0000256" key="16">
    <source>
        <dbReference type="SAM" id="Coils"/>
    </source>
</evidence>
<feature type="transmembrane region" description="Helical" evidence="17">
    <location>
        <begin position="497"/>
        <end position="518"/>
    </location>
</feature>
<dbReference type="InterPro" id="IPR025669">
    <property type="entry name" value="AAA_dom"/>
</dbReference>
<comment type="similarity">
    <text evidence="3">Belongs to the etk/wzc family.</text>
</comment>
<protein>
    <recommendedName>
        <fullName evidence="4">non-specific protein-tyrosine kinase</fullName>
        <ecNumber evidence="4">2.7.10.2</ecNumber>
    </recommendedName>
</protein>
<dbReference type="EC" id="2.7.10.2" evidence="4"/>
<evidence type="ECO:0000256" key="5">
    <source>
        <dbReference type="ARBA" id="ARBA00022475"/>
    </source>
</evidence>
<feature type="domain" description="Tyrosine-protein kinase G-rich" evidence="20">
    <location>
        <begin position="441"/>
        <end position="518"/>
    </location>
</feature>
<evidence type="ECO:0000313" key="21">
    <source>
        <dbReference type="EMBL" id="CAA6807656.1"/>
    </source>
</evidence>
<evidence type="ECO:0000256" key="17">
    <source>
        <dbReference type="SAM" id="Phobius"/>
    </source>
</evidence>
<dbReference type="InterPro" id="IPR027417">
    <property type="entry name" value="P-loop_NTPase"/>
</dbReference>
<dbReference type="GO" id="GO:0005886">
    <property type="term" value="C:plasma membrane"/>
    <property type="evidence" value="ECO:0007669"/>
    <property type="project" value="UniProtKB-SubCell"/>
</dbReference>
<evidence type="ECO:0000256" key="14">
    <source>
        <dbReference type="ARBA" id="ARBA00023137"/>
    </source>
</evidence>
<keyword evidence="14" id="KW-0829">Tyrosine-protein kinase</keyword>
<dbReference type="PANTHER" id="PTHR32309:SF13">
    <property type="entry name" value="FERRIC ENTEROBACTIN TRANSPORT PROTEIN FEPE"/>
    <property type="match status" value="1"/>
</dbReference>
<evidence type="ECO:0000256" key="9">
    <source>
        <dbReference type="ARBA" id="ARBA00022741"/>
    </source>
</evidence>
<dbReference type="NCBIfam" id="TIGR01007">
    <property type="entry name" value="eps_fam"/>
    <property type="match status" value="1"/>
</dbReference>
<evidence type="ECO:0000256" key="12">
    <source>
        <dbReference type="ARBA" id="ARBA00022989"/>
    </source>
</evidence>
<dbReference type="CDD" id="cd05387">
    <property type="entry name" value="BY-kinase"/>
    <property type="match status" value="1"/>
</dbReference>
<feature type="domain" description="Polysaccharide chain length determinant N-terminal" evidence="18">
    <location>
        <begin position="9"/>
        <end position="97"/>
    </location>
</feature>
<comment type="similarity">
    <text evidence="2">Belongs to the CpsD/CapB family.</text>
</comment>
<dbReference type="InterPro" id="IPR050445">
    <property type="entry name" value="Bact_polysacc_biosynth/exp"/>
</dbReference>
<comment type="catalytic activity">
    <reaction evidence="15">
        <text>L-tyrosyl-[protein] + ATP = O-phospho-L-tyrosyl-[protein] + ADP + H(+)</text>
        <dbReference type="Rhea" id="RHEA:10596"/>
        <dbReference type="Rhea" id="RHEA-COMP:10136"/>
        <dbReference type="Rhea" id="RHEA-COMP:20101"/>
        <dbReference type="ChEBI" id="CHEBI:15378"/>
        <dbReference type="ChEBI" id="CHEBI:30616"/>
        <dbReference type="ChEBI" id="CHEBI:46858"/>
        <dbReference type="ChEBI" id="CHEBI:61978"/>
        <dbReference type="ChEBI" id="CHEBI:456216"/>
        <dbReference type="EC" id="2.7.10.2"/>
    </reaction>
</comment>
<dbReference type="GO" id="GO:0005524">
    <property type="term" value="F:ATP binding"/>
    <property type="evidence" value="ECO:0007669"/>
    <property type="project" value="UniProtKB-KW"/>
</dbReference>
<keyword evidence="8 17" id="KW-0812">Transmembrane</keyword>
<feature type="transmembrane region" description="Helical" evidence="17">
    <location>
        <begin position="21"/>
        <end position="43"/>
    </location>
</feature>
<name>A0A6S6SCJ3_9BACT</name>
<gene>
    <name evidence="21" type="ORF">HELGO_WM14902</name>
</gene>
<keyword evidence="12 17" id="KW-1133">Transmembrane helix</keyword>
<dbReference type="InterPro" id="IPR032807">
    <property type="entry name" value="GNVR"/>
</dbReference>
<keyword evidence="16" id="KW-0175">Coiled coil</keyword>
<comment type="subcellular location">
    <subcellularLocation>
        <location evidence="1">Cell inner membrane</location>
        <topology evidence="1">Multi-pass membrane protein</topology>
    </subcellularLocation>
</comment>
<proteinExistence type="inferred from homology"/>
<accession>A0A6S6SCJ3</accession>
<evidence type="ECO:0000256" key="13">
    <source>
        <dbReference type="ARBA" id="ARBA00023136"/>
    </source>
</evidence>
<dbReference type="Gene3D" id="3.40.50.300">
    <property type="entry name" value="P-loop containing nucleotide triphosphate hydrolases"/>
    <property type="match status" value="1"/>
</dbReference>
<evidence type="ECO:0000259" key="20">
    <source>
        <dbReference type="Pfam" id="PF13807"/>
    </source>
</evidence>
<feature type="coiled-coil region" evidence="16">
    <location>
        <begin position="274"/>
        <end position="301"/>
    </location>
</feature>
<feature type="domain" description="AAA" evidence="19">
    <location>
        <begin position="583"/>
        <end position="738"/>
    </location>
</feature>
<evidence type="ECO:0000256" key="15">
    <source>
        <dbReference type="ARBA" id="ARBA00051245"/>
    </source>
</evidence>
<evidence type="ECO:0000256" key="7">
    <source>
        <dbReference type="ARBA" id="ARBA00022679"/>
    </source>
</evidence>
<keyword evidence="11" id="KW-0067">ATP-binding</keyword>
<dbReference type="Pfam" id="PF13807">
    <property type="entry name" value="GNVR"/>
    <property type="match status" value="1"/>
</dbReference>
<evidence type="ECO:0000256" key="8">
    <source>
        <dbReference type="ARBA" id="ARBA00022692"/>
    </source>
</evidence>
<keyword evidence="9" id="KW-0547">Nucleotide-binding</keyword>
<dbReference type="AlphaFoldDB" id="A0A6S6SCJ3"/>
<organism evidence="21">
    <name type="scientific">uncultured Sulfurovum sp</name>
    <dbReference type="NCBI Taxonomy" id="269237"/>
    <lineage>
        <taxon>Bacteria</taxon>
        <taxon>Pseudomonadati</taxon>
        <taxon>Campylobacterota</taxon>
        <taxon>Epsilonproteobacteria</taxon>
        <taxon>Campylobacterales</taxon>
        <taxon>Sulfurovaceae</taxon>
        <taxon>Sulfurovum</taxon>
        <taxon>environmental samples</taxon>
    </lineage>
</organism>
<dbReference type="Pfam" id="PF02706">
    <property type="entry name" value="Wzz"/>
    <property type="match status" value="1"/>
</dbReference>
<reference evidence="21" key="1">
    <citation type="submission" date="2020-01" db="EMBL/GenBank/DDBJ databases">
        <authorList>
            <person name="Meier V. D."/>
            <person name="Meier V D."/>
        </authorList>
    </citation>
    <scope>NUCLEOTIDE SEQUENCE</scope>
    <source>
        <strain evidence="21">HLG_WM_MAG_03</strain>
    </source>
</reference>
<evidence type="ECO:0000256" key="1">
    <source>
        <dbReference type="ARBA" id="ARBA00004429"/>
    </source>
</evidence>
<keyword evidence="5" id="KW-1003">Cell membrane</keyword>
<evidence type="ECO:0000256" key="6">
    <source>
        <dbReference type="ARBA" id="ARBA00022519"/>
    </source>
</evidence>
<keyword evidence="7" id="KW-0808">Transferase</keyword>
<evidence type="ECO:0000256" key="10">
    <source>
        <dbReference type="ARBA" id="ARBA00022777"/>
    </source>
</evidence>
<keyword evidence="13 17" id="KW-0472">Membrane</keyword>
<dbReference type="FunFam" id="3.40.50.300:FF:000527">
    <property type="entry name" value="Tyrosine-protein kinase etk"/>
    <property type="match status" value="1"/>
</dbReference>
<evidence type="ECO:0000259" key="18">
    <source>
        <dbReference type="Pfam" id="PF02706"/>
    </source>
</evidence>
<keyword evidence="6" id="KW-0997">Cell inner membrane</keyword>
<dbReference type="Pfam" id="PF13614">
    <property type="entry name" value="AAA_31"/>
    <property type="match status" value="1"/>
</dbReference>
<keyword evidence="10" id="KW-0418">Kinase</keyword>
<dbReference type="InterPro" id="IPR003856">
    <property type="entry name" value="LPS_length_determ_N"/>
</dbReference>
<evidence type="ECO:0000256" key="11">
    <source>
        <dbReference type="ARBA" id="ARBA00022840"/>
    </source>
</evidence>
<evidence type="ECO:0000256" key="3">
    <source>
        <dbReference type="ARBA" id="ARBA00008883"/>
    </source>
</evidence>
<dbReference type="GO" id="GO:0042802">
    <property type="term" value="F:identical protein binding"/>
    <property type="evidence" value="ECO:0007669"/>
    <property type="project" value="UniProtKB-ARBA"/>
</dbReference>
<evidence type="ECO:0000259" key="19">
    <source>
        <dbReference type="Pfam" id="PF13614"/>
    </source>
</evidence>
<dbReference type="InterPro" id="IPR005702">
    <property type="entry name" value="Wzc-like_C"/>
</dbReference>
<dbReference type="SUPFAM" id="SSF52540">
    <property type="entry name" value="P-loop containing nucleoside triphosphate hydrolases"/>
    <property type="match status" value="1"/>
</dbReference>
<evidence type="ECO:0000256" key="4">
    <source>
        <dbReference type="ARBA" id="ARBA00011903"/>
    </source>
</evidence>
<dbReference type="PANTHER" id="PTHR32309">
    <property type="entry name" value="TYROSINE-PROTEIN KINASE"/>
    <property type="match status" value="1"/>
</dbReference>
<dbReference type="EMBL" id="CACVAR010000166">
    <property type="protein sequence ID" value="CAA6807656.1"/>
    <property type="molecule type" value="Genomic_DNA"/>
</dbReference>